<dbReference type="InterPro" id="IPR001478">
    <property type="entry name" value="PDZ"/>
</dbReference>
<dbReference type="SUPFAM" id="SSF54211">
    <property type="entry name" value="Ribosomal protein S5 domain 2-like"/>
    <property type="match status" value="1"/>
</dbReference>
<comment type="caution">
    <text evidence="3">The sequence shown here is derived from an EMBL/GenBank/DDBJ whole genome shotgun (WGS) entry which is preliminary data.</text>
</comment>
<dbReference type="InterPro" id="IPR014721">
    <property type="entry name" value="Ribsml_uS5_D2-typ_fold_subgr"/>
</dbReference>
<dbReference type="NCBIfam" id="NF041438">
    <property type="entry name" value="SepM_fam_S16"/>
    <property type="match status" value="1"/>
</dbReference>
<dbReference type="EC" id="3.4.21.53" evidence="1"/>
<dbReference type="RefSeq" id="WP_270598755.1">
    <property type="nucleotide sequence ID" value="NZ_JAQESC010000014.1"/>
</dbReference>
<name>A0AAW8U419_9ENTE</name>
<feature type="domain" description="Lon proteolytic" evidence="2">
    <location>
        <begin position="232"/>
        <end position="339"/>
    </location>
</feature>
<sequence>MKNKFSVKRLLLLLTALVAIACVIVPIPYYVEGPGATIDLSELITVNGKEDDFPGSFSLTSVGIRQATVLTAAKAKFSDFEEVVSKEALMGGATTEEYDQMQAYYMESSQNAAIEQALKLAGKPYEMSYLGVYVMSVEPNSTFYGKIDVGDTVTQVNGKSFASADELVAYVHGQTVGDNVTVTYLHDGKEKEASGKLIALPKPNEGKAGIGISLTSHTEIKTDESIKFDVDNIGGPSAGLMFTLEIYQQLVGKDLRKGIDIAGTGTMEADGTVGQIGGIDKKVASASESGAKVFFAPKGSSKEDTNYKEAKAAAKKLGTDMKIVPVGTLADAVAYLEQMK</sequence>
<keyword evidence="1" id="KW-0720">Serine protease</keyword>
<dbReference type="InterPro" id="IPR008269">
    <property type="entry name" value="Lon_proteolytic"/>
</dbReference>
<dbReference type="GO" id="GO:0030163">
    <property type="term" value="P:protein catabolic process"/>
    <property type="evidence" value="ECO:0007669"/>
    <property type="project" value="InterPro"/>
</dbReference>
<dbReference type="EMBL" id="JARQBJ010000004">
    <property type="protein sequence ID" value="MDT2810655.1"/>
    <property type="molecule type" value="Genomic_DNA"/>
</dbReference>
<evidence type="ECO:0000313" key="4">
    <source>
        <dbReference type="Proteomes" id="UP001256711"/>
    </source>
</evidence>
<dbReference type="Proteomes" id="UP001256711">
    <property type="component" value="Unassembled WGS sequence"/>
</dbReference>
<dbReference type="SUPFAM" id="SSF50156">
    <property type="entry name" value="PDZ domain-like"/>
    <property type="match status" value="1"/>
</dbReference>
<accession>A0AAW8U419</accession>
<dbReference type="InterPro" id="IPR027065">
    <property type="entry name" value="Lon_Prtase"/>
</dbReference>
<keyword evidence="1 3" id="KW-0378">Hydrolase</keyword>
<dbReference type="GO" id="GO:0004252">
    <property type="term" value="F:serine-type endopeptidase activity"/>
    <property type="evidence" value="ECO:0007669"/>
    <property type="project" value="UniProtKB-UniRule"/>
</dbReference>
<dbReference type="Pfam" id="PF13180">
    <property type="entry name" value="PDZ_2"/>
    <property type="match status" value="1"/>
</dbReference>
<protein>
    <recommendedName>
        <fullName evidence="1">endopeptidase La</fullName>
        <ecNumber evidence="1">3.4.21.53</ecNumber>
    </recommendedName>
</protein>
<organism evidence="3 4">
    <name type="scientific">Enterococcus asini</name>
    <dbReference type="NCBI Taxonomy" id="57732"/>
    <lineage>
        <taxon>Bacteria</taxon>
        <taxon>Bacillati</taxon>
        <taxon>Bacillota</taxon>
        <taxon>Bacilli</taxon>
        <taxon>Lactobacillales</taxon>
        <taxon>Enterococcaceae</taxon>
        <taxon>Enterococcus</taxon>
    </lineage>
</organism>
<dbReference type="Pfam" id="PF05362">
    <property type="entry name" value="Lon_C"/>
    <property type="match status" value="1"/>
</dbReference>
<feature type="active site" evidence="1">
    <location>
        <position position="237"/>
    </location>
</feature>
<keyword evidence="1 3" id="KW-0645">Protease</keyword>
<dbReference type="GO" id="GO:0004176">
    <property type="term" value="F:ATP-dependent peptidase activity"/>
    <property type="evidence" value="ECO:0007669"/>
    <property type="project" value="UniProtKB-UniRule"/>
</dbReference>
<evidence type="ECO:0000259" key="2">
    <source>
        <dbReference type="PROSITE" id="PS51786"/>
    </source>
</evidence>
<proteinExistence type="inferred from homology"/>
<comment type="similarity">
    <text evidence="1">Belongs to the peptidase S16 family.</text>
</comment>
<dbReference type="InterPro" id="IPR020568">
    <property type="entry name" value="Ribosomal_Su5_D2-typ_SF"/>
</dbReference>
<feature type="active site" evidence="1">
    <location>
        <position position="282"/>
    </location>
</feature>
<evidence type="ECO:0000256" key="1">
    <source>
        <dbReference type="PROSITE-ProRule" id="PRU01122"/>
    </source>
</evidence>
<dbReference type="PANTHER" id="PTHR10046">
    <property type="entry name" value="ATP DEPENDENT LON PROTEASE FAMILY MEMBER"/>
    <property type="match status" value="1"/>
</dbReference>
<dbReference type="AlphaFoldDB" id="A0AAW8U419"/>
<dbReference type="Gene3D" id="2.30.42.10">
    <property type="match status" value="1"/>
</dbReference>
<dbReference type="GO" id="GO:0005524">
    <property type="term" value="F:ATP binding"/>
    <property type="evidence" value="ECO:0007669"/>
    <property type="project" value="InterPro"/>
</dbReference>
<reference evidence="3" key="1">
    <citation type="submission" date="2023-03" db="EMBL/GenBank/DDBJ databases">
        <authorList>
            <person name="Shen W."/>
            <person name="Cai J."/>
        </authorList>
    </citation>
    <scope>NUCLEOTIDE SEQUENCE</scope>
    <source>
        <strain evidence="3">B226-2</strain>
    </source>
</reference>
<dbReference type="PROSITE" id="PS51257">
    <property type="entry name" value="PROKAR_LIPOPROTEIN"/>
    <property type="match status" value="1"/>
</dbReference>
<dbReference type="InterPro" id="IPR036034">
    <property type="entry name" value="PDZ_sf"/>
</dbReference>
<gene>
    <name evidence="3" type="ORF">P7H43_09160</name>
</gene>
<comment type="catalytic activity">
    <reaction evidence="1">
        <text>Hydrolysis of proteins in presence of ATP.</text>
        <dbReference type="EC" id="3.4.21.53"/>
    </reaction>
</comment>
<dbReference type="Gene3D" id="3.30.230.10">
    <property type="match status" value="1"/>
</dbReference>
<evidence type="ECO:0000313" key="3">
    <source>
        <dbReference type="EMBL" id="MDT2810655.1"/>
    </source>
</evidence>
<dbReference type="PROSITE" id="PS51786">
    <property type="entry name" value="LON_PROTEOLYTIC"/>
    <property type="match status" value="1"/>
</dbReference>
<dbReference type="GO" id="GO:0006508">
    <property type="term" value="P:proteolysis"/>
    <property type="evidence" value="ECO:0007669"/>
    <property type="project" value="UniProtKB-KW"/>
</dbReference>